<sequence length="431" mass="48283">MPRTLQTTYSEGILYGLPTFPAHNSKKYTAIVTGSNGISGSEIVNALIASPERWETIYSMSRKPPKSDNRRVKPIAADFLNSTPAELAVLFKKESITADYVFFTSYLQPASPEGAGLWSNTDELDNTNVTLLSNFLSALSISQIVPKRFLLQTGGKHYGVHLGPTAMPMTEDTPALRVPHSNFYFPQEDLLTSWCLENNTHWTVTRPGFIIGANENAQINISYALALYAAIQRELKGRLEFPADLSAWDINKDLTYAGIIGYFSEWAVLTDGAADQALNIVDDSPFSYGKFWPKLAAWFGIPYSTPDVDPSAFTEVTMPRNPAPRGFGPAGKVYLKWTFSEWAKSPEVKKSWEILQEREGLRKDLNPWRRWEKIQEVWGALDAEILGGWGRTQTMDKSKKLGWLGHVQTDEGIKTTVERMVEMKMVPKALD</sequence>
<dbReference type="PANTHER" id="PTHR32487:SF29">
    <property type="entry name" value="NAD-DEPENDENT EPIMERASE_DEHYDRATASE DOMAIN-CONTAINING PROTEIN"/>
    <property type="match status" value="1"/>
</dbReference>
<dbReference type="CDD" id="cd08948">
    <property type="entry name" value="5beta-POR_like_SDR_a"/>
    <property type="match status" value="1"/>
</dbReference>
<comment type="caution">
    <text evidence="2">The sequence shown here is derived from an EMBL/GenBank/DDBJ whole genome shotgun (WGS) entry which is preliminary data.</text>
</comment>
<evidence type="ECO:0000313" key="3">
    <source>
        <dbReference type="Proteomes" id="UP000785200"/>
    </source>
</evidence>
<dbReference type="InterPro" id="IPR055222">
    <property type="entry name" value="PRISE-like_Rossmann-fold"/>
</dbReference>
<accession>A0A9P7AVC5</accession>
<dbReference type="InterPro" id="IPR036291">
    <property type="entry name" value="NAD(P)-bd_dom_sf"/>
</dbReference>
<dbReference type="SUPFAM" id="SSF51735">
    <property type="entry name" value="NAD(P)-binding Rossmann-fold domains"/>
    <property type="match status" value="1"/>
</dbReference>
<name>A0A9P7AVC5_9HELO</name>
<evidence type="ECO:0000313" key="2">
    <source>
        <dbReference type="EMBL" id="KAG0647472.1"/>
    </source>
</evidence>
<proteinExistence type="predicted"/>
<dbReference type="AlphaFoldDB" id="A0A9P7AVC5"/>
<gene>
    <name evidence="2" type="ORF">D0Z07_6708</name>
</gene>
<dbReference type="EMBL" id="VNKQ01000012">
    <property type="protein sequence ID" value="KAG0647472.1"/>
    <property type="molecule type" value="Genomic_DNA"/>
</dbReference>
<keyword evidence="3" id="KW-1185">Reference proteome</keyword>
<dbReference type="Proteomes" id="UP000785200">
    <property type="component" value="Unassembled WGS sequence"/>
</dbReference>
<dbReference type="Gene3D" id="3.40.50.720">
    <property type="entry name" value="NAD(P)-binding Rossmann-like Domain"/>
    <property type="match status" value="1"/>
</dbReference>
<reference evidence="2" key="1">
    <citation type="submission" date="2019-07" db="EMBL/GenBank/DDBJ databases">
        <title>Hyphodiscus hymeniophilus genome sequencing and assembly.</title>
        <authorList>
            <person name="Kramer G."/>
            <person name="Nodwell J."/>
        </authorList>
    </citation>
    <scope>NUCLEOTIDE SEQUENCE</scope>
    <source>
        <strain evidence="2">ATCC 34498</strain>
    </source>
</reference>
<dbReference type="Pfam" id="PF22917">
    <property type="entry name" value="PRISE"/>
    <property type="match status" value="1"/>
</dbReference>
<evidence type="ECO:0000259" key="1">
    <source>
        <dbReference type="Pfam" id="PF22917"/>
    </source>
</evidence>
<dbReference type="OrthoDB" id="1731983at2759"/>
<dbReference type="PANTHER" id="PTHR32487">
    <property type="entry name" value="3-OXO-DELTA(4,5)-STEROID 5-BETA-REDUCTASE"/>
    <property type="match status" value="1"/>
</dbReference>
<feature type="domain" description="PRISE-like Rossmann-fold" evidence="1">
    <location>
        <begin position="127"/>
        <end position="303"/>
    </location>
</feature>
<protein>
    <submittedName>
        <fullName evidence="2">Short chain dehydrogenase gsfE</fullName>
    </submittedName>
</protein>
<organism evidence="2 3">
    <name type="scientific">Hyphodiscus hymeniophilus</name>
    <dbReference type="NCBI Taxonomy" id="353542"/>
    <lineage>
        <taxon>Eukaryota</taxon>
        <taxon>Fungi</taxon>
        <taxon>Dikarya</taxon>
        <taxon>Ascomycota</taxon>
        <taxon>Pezizomycotina</taxon>
        <taxon>Leotiomycetes</taxon>
        <taxon>Helotiales</taxon>
        <taxon>Hyphodiscaceae</taxon>
        <taxon>Hyphodiscus</taxon>
    </lineage>
</organism>